<dbReference type="PRINTS" id="PR00335">
    <property type="entry name" value="KUPTAKETRKA"/>
</dbReference>
<comment type="function">
    <text evidence="1">Part of a potassium transport system.</text>
</comment>
<dbReference type="PROSITE" id="PS51202">
    <property type="entry name" value="RCK_C"/>
    <property type="match status" value="2"/>
</dbReference>
<dbReference type="InterPro" id="IPR006036">
    <property type="entry name" value="K_uptake_TrkA"/>
</dbReference>
<dbReference type="OrthoDB" id="27588at2157"/>
<evidence type="ECO:0000256" key="2">
    <source>
        <dbReference type="ARBA" id="ARBA00022448"/>
    </source>
</evidence>
<dbReference type="PANTHER" id="PTHR43833">
    <property type="entry name" value="POTASSIUM CHANNEL PROTEIN 2-RELATED-RELATED"/>
    <property type="match status" value="1"/>
</dbReference>
<gene>
    <name evidence="9" type="primary">trkA</name>
    <name evidence="9" type="ORF">C450_17647</name>
</gene>
<dbReference type="NCBIfam" id="NF007039">
    <property type="entry name" value="PRK09496.3-2"/>
    <property type="match status" value="1"/>
</dbReference>
<feature type="domain" description="RCK C-terminal" evidence="8">
    <location>
        <begin position="363"/>
        <end position="444"/>
    </location>
</feature>
<evidence type="ECO:0000259" key="7">
    <source>
        <dbReference type="PROSITE" id="PS51201"/>
    </source>
</evidence>
<keyword evidence="5" id="KW-0520">NAD</keyword>
<organism evidence="9 10">
    <name type="scientific">Halococcus salifodinae DSM 8989</name>
    <dbReference type="NCBI Taxonomy" id="1227456"/>
    <lineage>
        <taxon>Archaea</taxon>
        <taxon>Methanobacteriati</taxon>
        <taxon>Methanobacteriota</taxon>
        <taxon>Stenosarchaea group</taxon>
        <taxon>Halobacteria</taxon>
        <taxon>Halobacteriales</taxon>
        <taxon>Halococcaceae</taxon>
        <taxon>Halococcus</taxon>
    </lineage>
</organism>
<dbReference type="InterPro" id="IPR036291">
    <property type="entry name" value="NAD(P)-bd_dom_sf"/>
</dbReference>
<dbReference type="SUPFAM" id="SSF51735">
    <property type="entry name" value="NAD(P)-binding Rossmann-fold domains"/>
    <property type="match status" value="2"/>
</dbReference>
<dbReference type="Pfam" id="PF02254">
    <property type="entry name" value="TrkA_N"/>
    <property type="match status" value="2"/>
</dbReference>
<evidence type="ECO:0000256" key="6">
    <source>
        <dbReference type="ARBA" id="ARBA00023065"/>
    </source>
</evidence>
<evidence type="ECO:0000256" key="4">
    <source>
        <dbReference type="ARBA" id="ARBA00022958"/>
    </source>
</evidence>
<dbReference type="PROSITE" id="PS51201">
    <property type="entry name" value="RCK_N"/>
    <property type="match status" value="2"/>
</dbReference>
<dbReference type="InterPro" id="IPR050721">
    <property type="entry name" value="Trk_Ktr_HKT_K-transport"/>
</dbReference>
<dbReference type="InterPro" id="IPR006037">
    <property type="entry name" value="RCK_C"/>
</dbReference>
<keyword evidence="3" id="KW-0633">Potassium transport</keyword>
<name>M0MVK1_9EURY</name>
<accession>M0MVK1</accession>
<keyword evidence="2" id="KW-0813">Transport</keyword>
<evidence type="ECO:0000256" key="3">
    <source>
        <dbReference type="ARBA" id="ARBA00022538"/>
    </source>
</evidence>
<dbReference type="Pfam" id="PF02080">
    <property type="entry name" value="TrkA_C"/>
    <property type="match status" value="2"/>
</dbReference>
<keyword evidence="10" id="KW-1185">Reference proteome</keyword>
<dbReference type="EMBL" id="AOME01000078">
    <property type="protein sequence ID" value="EMA49363.1"/>
    <property type="molecule type" value="Genomic_DNA"/>
</dbReference>
<keyword evidence="6" id="KW-0406">Ion transport</keyword>
<sequence length="444" mass="47041">MRVVIIGAGQVGSSIAASLDAGHEVVVIDADAERVDALTYSLDVLAIEGDGASLSTLREAEIEAADLLIASTDNDETNIVACATAKTASDAFTVARVKRTNYLDTWQEAGGAFGVDFMVCTNLLAAETMVRVIGLPAARDVDVFAEGRVMMAEFCVPEGSPVAGRTVAEADHFTELTFAAMLRDGDVVIPKGETTIEVDDELIVIGSPENTRTFASDLAPGRDEDGKDIVIVGGSEIAVEAARLLEDRGLHPRLIERDPDRARELAEQLAGTTVMQSDATDQEFLQREHVDDADVVIAALGSDEKNLLASLLATRIGVPRTVALVETAEYTDLFEAVGVGAAVNPREATAEEIIRLAHDGTPENVAIVDRDRAEVLEIEISDDSVLAGRPIHESAADLPTRVTIGAITRDGEFVTPRGDTVVEVGDHVVVFAESDAIDTVASQI</sequence>
<evidence type="ECO:0000259" key="8">
    <source>
        <dbReference type="PROSITE" id="PS51202"/>
    </source>
</evidence>
<evidence type="ECO:0000313" key="10">
    <source>
        <dbReference type="Proteomes" id="UP000011625"/>
    </source>
</evidence>
<protein>
    <submittedName>
        <fullName evidence="9">Potassium transporter peripheral membrane component</fullName>
    </submittedName>
</protein>
<dbReference type="Gene3D" id="3.40.50.720">
    <property type="entry name" value="NAD(P)-binding Rossmann-like Domain"/>
    <property type="match status" value="2"/>
</dbReference>
<proteinExistence type="predicted"/>
<evidence type="ECO:0000256" key="1">
    <source>
        <dbReference type="ARBA" id="ARBA00003660"/>
    </source>
</evidence>
<reference evidence="9 10" key="1">
    <citation type="journal article" date="2014" name="PLoS Genet.">
        <title>Phylogenetically driven sequencing of extremely halophilic archaea reveals strategies for static and dynamic osmo-response.</title>
        <authorList>
            <person name="Becker E.A."/>
            <person name="Seitzer P.M."/>
            <person name="Tritt A."/>
            <person name="Larsen D."/>
            <person name="Krusor M."/>
            <person name="Yao A.I."/>
            <person name="Wu D."/>
            <person name="Madern D."/>
            <person name="Eisen J.A."/>
            <person name="Darling A.E."/>
            <person name="Facciotti M.T."/>
        </authorList>
    </citation>
    <scope>NUCLEOTIDE SEQUENCE [LARGE SCALE GENOMIC DNA]</scope>
    <source>
        <strain evidence="9 10">DSM 8989</strain>
    </source>
</reference>
<comment type="caution">
    <text evidence="9">The sequence shown here is derived from an EMBL/GenBank/DDBJ whole genome shotgun (WGS) entry which is preliminary data.</text>
</comment>
<feature type="domain" description="RCK C-terminal" evidence="8">
    <location>
        <begin position="139"/>
        <end position="220"/>
    </location>
</feature>
<dbReference type="InterPro" id="IPR003148">
    <property type="entry name" value="RCK_N"/>
</dbReference>
<keyword evidence="4" id="KW-0630">Potassium</keyword>
<evidence type="ECO:0000313" key="9">
    <source>
        <dbReference type="EMBL" id="EMA49363.1"/>
    </source>
</evidence>
<dbReference type="SUPFAM" id="SSF116726">
    <property type="entry name" value="TrkA C-terminal domain-like"/>
    <property type="match status" value="2"/>
</dbReference>
<evidence type="ECO:0000256" key="5">
    <source>
        <dbReference type="ARBA" id="ARBA00023027"/>
    </source>
</evidence>
<dbReference type="GO" id="GO:0005886">
    <property type="term" value="C:plasma membrane"/>
    <property type="evidence" value="ECO:0007669"/>
    <property type="project" value="InterPro"/>
</dbReference>
<dbReference type="STRING" id="1227456.C450_17647"/>
<dbReference type="GO" id="GO:0015079">
    <property type="term" value="F:potassium ion transmembrane transporter activity"/>
    <property type="evidence" value="ECO:0007669"/>
    <property type="project" value="InterPro"/>
</dbReference>
<feature type="domain" description="RCK N-terminal" evidence="7">
    <location>
        <begin position="226"/>
        <end position="345"/>
    </location>
</feature>
<dbReference type="InterPro" id="IPR036721">
    <property type="entry name" value="RCK_C_sf"/>
</dbReference>
<dbReference type="Proteomes" id="UP000011625">
    <property type="component" value="Unassembled WGS sequence"/>
</dbReference>
<feature type="domain" description="RCK N-terminal" evidence="7">
    <location>
        <begin position="1"/>
        <end position="119"/>
    </location>
</feature>
<dbReference type="Gene3D" id="3.30.70.1450">
    <property type="entry name" value="Regulator of K+ conductance, C-terminal domain"/>
    <property type="match status" value="2"/>
</dbReference>
<dbReference type="NCBIfam" id="NF007031">
    <property type="entry name" value="PRK09496.1-2"/>
    <property type="match status" value="1"/>
</dbReference>
<dbReference type="AlphaFoldDB" id="M0MVK1"/>
<dbReference type="PANTHER" id="PTHR43833:SF5">
    <property type="entry name" value="TRK SYSTEM POTASSIUM UPTAKE PROTEIN TRKA"/>
    <property type="match status" value="1"/>
</dbReference>
<dbReference type="PATRIC" id="fig|1227456.3.peg.3590"/>
<dbReference type="RefSeq" id="WP_005045582.1">
    <property type="nucleotide sequence ID" value="NZ_AOME01000078.1"/>
</dbReference>
<dbReference type="NCBIfam" id="NF007034">
    <property type="entry name" value="PRK09496.2-1"/>
    <property type="match status" value="1"/>
</dbReference>